<reference evidence="1" key="1">
    <citation type="submission" date="2016-01" db="EMBL/GenBank/DDBJ databases">
        <title>Reference transcriptome for the parasite Schistocephalus solidus: insights into the molecular evolution of parasitism.</title>
        <authorList>
            <person name="Hebert F.O."/>
            <person name="Grambauer S."/>
            <person name="Barber I."/>
            <person name="Landry C.R."/>
            <person name="Aubin-Horth N."/>
        </authorList>
    </citation>
    <scope>NUCLEOTIDE SEQUENCE</scope>
</reference>
<name>A0A0X3PR51_SCHSO</name>
<accession>A0A0X3PR51</accession>
<dbReference type="AlphaFoldDB" id="A0A0X3PR51"/>
<dbReference type="EMBL" id="GEEE01009076">
    <property type="protein sequence ID" value="JAP54149.1"/>
    <property type="molecule type" value="Transcribed_RNA"/>
</dbReference>
<proteinExistence type="predicted"/>
<gene>
    <name evidence="1" type="ORF">TR161637</name>
</gene>
<evidence type="ECO:0000313" key="1">
    <source>
        <dbReference type="EMBL" id="JAP54149.1"/>
    </source>
</evidence>
<sequence>MNFIVVCGKDCNLYNLPIRLLVAKWEFLFCPTGLPGTAVGHDRGTVTPGTTITIVEGALHPHSTLLRILKFSSNRWCWHPTMKSFAAKTLPRWRVRALCRLLSAPLVKRLNLWRRFPPAV</sequence>
<protein>
    <submittedName>
        <fullName evidence="1">Uncharacterized protein</fullName>
    </submittedName>
</protein>
<organism evidence="1">
    <name type="scientific">Schistocephalus solidus</name>
    <name type="common">Tapeworm</name>
    <dbReference type="NCBI Taxonomy" id="70667"/>
    <lineage>
        <taxon>Eukaryota</taxon>
        <taxon>Metazoa</taxon>
        <taxon>Spiralia</taxon>
        <taxon>Lophotrochozoa</taxon>
        <taxon>Platyhelminthes</taxon>
        <taxon>Cestoda</taxon>
        <taxon>Eucestoda</taxon>
        <taxon>Diphyllobothriidea</taxon>
        <taxon>Diphyllobothriidae</taxon>
        <taxon>Schistocephalus</taxon>
    </lineage>
</organism>